<feature type="compositionally biased region" description="Polar residues" evidence="2">
    <location>
        <begin position="174"/>
        <end position="191"/>
    </location>
</feature>
<evidence type="ECO:0000313" key="4">
    <source>
        <dbReference type="Proteomes" id="UP001237642"/>
    </source>
</evidence>
<feature type="coiled-coil region" evidence="1">
    <location>
        <begin position="26"/>
        <end position="92"/>
    </location>
</feature>
<organism evidence="3 4">
    <name type="scientific">Heracleum sosnowskyi</name>
    <dbReference type="NCBI Taxonomy" id="360622"/>
    <lineage>
        <taxon>Eukaryota</taxon>
        <taxon>Viridiplantae</taxon>
        <taxon>Streptophyta</taxon>
        <taxon>Embryophyta</taxon>
        <taxon>Tracheophyta</taxon>
        <taxon>Spermatophyta</taxon>
        <taxon>Magnoliopsida</taxon>
        <taxon>eudicotyledons</taxon>
        <taxon>Gunneridae</taxon>
        <taxon>Pentapetalae</taxon>
        <taxon>asterids</taxon>
        <taxon>campanulids</taxon>
        <taxon>Apiales</taxon>
        <taxon>Apiaceae</taxon>
        <taxon>Apioideae</taxon>
        <taxon>apioid superclade</taxon>
        <taxon>Tordylieae</taxon>
        <taxon>Tordyliinae</taxon>
        <taxon>Heracleum</taxon>
    </lineage>
</organism>
<keyword evidence="4" id="KW-1185">Reference proteome</keyword>
<keyword evidence="1" id="KW-0175">Coiled coil</keyword>
<name>A0AAD8HZ98_9APIA</name>
<gene>
    <name evidence="3" type="ORF">POM88_031993</name>
</gene>
<sequence>MQRAIGHWGHSGALISGAANIFVNEFESWKEAKKEKDSRIENLENQLSSLRVTCENQIADLNAEVSGLKVKVADAEKESGALKKENEDLNLEILQSKEDIIAEFKKSSAYDQALADVSAPEVYQTFVVAEKHLKTDPNASWESFIDHFVADKKGVEDGLGEPTPYDGPNPFVISPSTDSPQPSNRINQTPE</sequence>
<dbReference type="EMBL" id="JAUIZM010000007">
    <property type="protein sequence ID" value="KAK1375800.1"/>
    <property type="molecule type" value="Genomic_DNA"/>
</dbReference>
<evidence type="ECO:0000256" key="1">
    <source>
        <dbReference type="SAM" id="Coils"/>
    </source>
</evidence>
<evidence type="ECO:0000313" key="3">
    <source>
        <dbReference type="EMBL" id="KAK1375800.1"/>
    </source>
</evidence>
<dbReference type="AlphaFoldDB" id="A0AAD8HZ98"/>
<evidence type="ECO:0000256" key="2">
    <source>
        <dbReference type="SAM" id="MobiDB-lite"/>
    </source>
</evidence>
<feature type="region of interest" description="Disordered" evidence="2">
    <location>
        <begin position="155"/>
        <end position="191"/>
    </location>
</feature>
<comment type="caution">
    <text evidence="3">The sequence shown here is derived from an EMBL/GenBank/DDBJ whole genome shotgun (WGS) entry which is preliminary data.</text>
</comment>
<dbReference type="Proteomes" id="UP001237642">
    <property type="component" value="Unassembled WGS sequence"/>
</dbReference>
<dbReference type="Gene3D" id="1.20.5.1700">
    <property type="match status" value="1"/>
</dbReference>
<accession>A0AAD8HZ98</accession>
<proteinExistence type="predicted"/>
<reference evidence="3" key="1">
    <citation type="submission" date="2023-02" db="EMBL/GenBank/DDBJ databases">
        <title>Genome of toxic invasive species Heracleum sosnowskyi carries increased number of genes despite the absence of recent whole-genome duplications.</title>
        <authorList>
            <person name="Schelkunov M."/>
            <person name="Shtratnikova V."/>
            <person name="Makarenko M."/>
            <person name="Klepikova A."/>
            <person name="Omelchenko D."/>
            <person name="Novikova G."/>
            <person name="Obukhova E."/>
            <person name="Bogdanov V."/>
            <person name="Penin A."/>
            <person name="Logacheva M."/>
        </authorList>
    </citation>
    <scope>NUCLEOTIDE SEQUENCE</scope>
    <source>
        <strain evidence="3">Hsosn_3</strain>
        <tissue evidence="3">Leaf</tissue>
    </source>
</reference>
<protein>
    <submittedName>
        <fullName evidence="3">Uncharacterized protein</fullName>
    </submittedName>
</protein>
<reference evidence="3" key="2">
    <citation type="submission" date="2023-05" db="EMBL/GenBank/DDBJ databases">
        <authorList>
            <person name="Schelkunov M.I."/>
        </authorList>
    </citation>
    <scope>NUCLEOTIDE SEQUENCE</scope>
    <source>
        <strain evidence="3">Hsosn_3</strain>
        <tissue evidence="3">Leaf</tissue>
    </source>
</reference>